<name>A0A7S3ER07_9RHOD</name>
<gene>
    <name evidence="1" type="ORF">RMAR00112_LOCUS35487</name>
</gene>
<protein>
    <submittedName>
        <fullName evidence="1">Uncharacterized protein</fullName>
    </submittedName>
</protein>
<sequence>MPPNSGYRLARRCHLTHHVQSEEDGAMLLTARQSLRTNSKCFQTLDIVCLDDAISSTMCREKIPTSEEEGAILLTAGQSPRTKSKCLQTVDIVWLDDAISPTMCRVKRTEPCC</sequence>
<reference evidence="1" key="1">
    <citation type="submission" date="2021-01" db="EMBL/GenBank/DDBJ databases">
        <authorList>
            <person name="Corre E."/>
            <person name="Pelletier E."/>
            <person name="Niang G."/>
            <person name="Scheremetjew M."/>
            <person name="Finn R."/>
            <person name="Kale V."/>
            <person name="Holt S."/>
            <person name="Cochrane G."/>
            <person name="Meng A."/>
            <person name="Brown T."/>
            <person name="Cohen L."/>
        </authorList>
    </citation>
    <scope>NUCLEOTIDE SEQUENCE</scope>
    <source>
        <strain evidence="1">CCMP 769</strain>
    </source>
</reference>
<dbReference type="EMBL" id="HBHW01045734">
    <property type="protein sequence ID" value="CAE0067408.1"/>
    <property type="molecule type" value="Transcribed_RNA"/>
</dbReference>
<evidence type="ECO:0000313" key="1">
    <source>
        <dbReference type="EMBL" id="CAE0067408.1"/>
    </source>
</evidence>
<dbReference type="AlphaFoldDB" id="A0A7S3ER07"/>
<proteinExistence type="predicted"/>
<organism evidence="1">
    <name type="scientific">Rhodosorus marinus</name>
    <dbReference type="NCBI Taxonomy" id="101924"/>
    <lineage>
        <taxon>Eukaryota</taxon>
        <taxon>Rhodophyta</taxon>
        <taxon>Stylonematophyceae</taxon>
        <taxon>Stylonematales</taxon>
        <taxon>Stylonemataceae</taxon>
        <taxon>Rhodosorus</taxon>
    </lineage>
</organism>
<accession>A0A7S3ER07</accession>